<dbReference type="CDD" id="cd17569">
    <property type="entry name" value="REC_HupR-like"/>
    <property type="match status" value="1"/>
</dbReference>
<evidence type="ECO:0000313" key="5">
    <source>
        <dbReference type="Proteomes" id="UP000078406"/>
    </source>
</evidence>
<reference evidence="4 5" key="1">
    <citation type="journal article" date="2016" name="Syst. Appl. Microbiol.">
        <title>Vibrio bivalvicida sp. nov., a novel larval pathogen for bivalve molluscs reared in a hatchery.</title>
        <authorList>
            <person name="Dubert J."/>
            <person name="Romalde J.L."/>
            <person name="Prado S."/>
            <person name="Barja J.L."/>
        </authorList>
    </citation>
    <scope>NUCLEOTIDE SEQUENCE [LARGE SCALE GENOMIC DNA]</scope>
    <source>
        <strain evidence="4 5">605</strain>
    </source>
</reference>
<evidence type="ECO:0000256" key="1">
    <source>
        <dbReference type="PROSITE-ProRule" id="PRU00169"/>
    </source>
</evidence>
<dbReference type="PANTHER" id="PTHR33525">
    <property type="match status" value="1"/>
</dbReference>
<dbReference type="Proteomes" id="UP000078406">
    <property type="component" value="Unassembled WGS sequence"/>
</dbReference>
<dbReference type="Pfam" id="PF00072">
    <property type="entry name" value="Response_reg"/>
    <property type="match status" value="1"/>
</dbReference>
<accession>A0A177Y295</accession>
<dbReference type="Pfam" id="PF08668">
    <property type="entry name" value="HDOD"/>
    <property type="match status" value="1"/>
</dbReference>
<dbReference type="PANTHER" id="PTHR33525:SF6">
    <property type="entry name" value="HDOD DOMAIN-CONTAINING PROTEIN"/>
    <property type="match status" value="1"/>
</dbReference>
<evidence type="ECO:0000313" key="4">
    <source>
        <dbReference type="EMBL" id="OAJ94993.1"/>
    </source>
</evidence>
<dbReference type="InterPro" id="IPR013976">
    <property type="entry name" value="HDOD"/>
</dbReference>
<proteinExistence type="predicted"/>
<comment type="caution">
    <text evidence="4">The sequence shown here is derived from an EMBL/GenBank/DDBJ whole genome shotgun (WGS) entry which is preliminary data.</text>
</comment>
<dbReference type="PIRSF" id="PIRSF036883">
    <property type="entry name" value="RR_HD-GYP_mod"/>
    <property type="match status" value="1"/>
</dbReference>
<keyword evidence="1" id="KW-0597">Phosphoprotein</keyword>
<dbReference type="InterPro" id="IPR014626">
    <property type="entry name" value="Sig_transdc_resp-reg_put"/>
</dbReference>
<keyword evidence="4" id="KW-0808">Transferase</keyword>
<dbReference type="InterPro" id="IPR052340">
    <property type="entry name" value="RNase_Y/CdgJ"/>
</dbReference>
<dbReference type="PROSITE" id="PS50110">
    <property type="entry name" value="RESPONSE_REGULATORY"/>
    <property type="match status" value="1"/>
</dbReference>
<dbReference type="GO" id="GO:0016301">
    <property type="term" value="F:kinase activity"/>
    <property type="evidence" value="ECO:0007669"/>
    <property type="project" value="UniProtKB-KW"/>
</dbReference>
<organism evidence="4 5">
    <name type="scientific">Vibrio bivalvicida</name>
    <dbReference type="NCBI Taxonomy" id="1276888"/>
    <lineage>
        <taxon>Bacteria</taxon>
        <taxon>Pseudomonadati</taxon>
        <taxon>Pseudomonadota</taxon>
        <taxon>Gammaproteobacteria</taxon>
        <taxon>Vibrionales</taxon>
        <taxon>Vibrionaceae</taxon>
        <taxon>Vibrio</taxon>
        <taxon>Vibrio oreintalis group</taxon>
    </lineage>
</organism>
<name>A0A177Y295_9VIBR</name>
<dbReference type="Gene3D" id="1.10.3210.10">
    <property type="entry name" value="Hypothetical protein af1432"/>
    <property type="match status" value="1"/>
</dbReference>
<dbReference type="SMART" id="SM00448">
    <property type="entry name" value="REC"/>
    <property type="match status" value="1"/>
</dbReference>
<dbReference type="GO" id="GO:0000160">
    <property type="term" value="P:phosphorelay signal transduction system"/>
    <property type="evidence" value="ECO:0007669"/>
    <property type="project" value="InterPro"/>
</dbReference>
<feature type="modified residue" description="4-aspartylphosphate" evidence="1">
    <location>
        <position position="51"/>
    </location>
</feature>
<dbReference type="Gene3D" id="3.40.50.2300">
    <property type="match status" value="1"/>
</dbReference>
<protein>
    <submittedName>
        <fullName evidence="4">Histidine kinase</fullName>
    </submittedName>
</protein>
<feature type="domain" description="HDOD" evidence="3">
    <location>
        <begin position="136"/>
        <end position="325"/>
    </location>
</feature>
<dbReference type="SUPFAM" id="SSF109604">
    <property type="entry name" value="HD-domain/PDEase-like"/>
    <property type="match status" value="1"/>
</dbReference>
<dbReference type="PROSITE" id="PS51833">
    <property type="entry name" value="HDOD"/>
    <property type="match status" value="1"/>
</dbReference>
<evidence type="ECO:0000259" key="2">
    <source>
        <dbReference type="PROSITE" id="PS50110"/>
    </source>
</evidence>
<dbReference type="RefSeq" id="WP_049844777.1">
    <property type="nucleotide sequence ID" value="NZ_LLEI02000021.1"/>
</dbReference>
<evidence type="ECO:0000259" key="3">
    <source>
        <dbReference type="PROSITE" id="PS51833"/>
    </source>
</evidence>
<dbReference type="AlphaFoldDB" id="A0A177Y295"/>
<dbReference type="SUPFAM" id="SSF52172">
    <property type="entry name" value="CheY-like"/>
    <property type="match status" value="1"/>
</dbReference>
<dbReference type="EMBL" id="LLEI02000021">
    <property type="protein sequence ID" value="OAJ94993.1"/>
    <property type="molecule type" value="Genomic_DNA"/>
</dbReference>
<keyword evidence="4" id="KW-0418">Kinase</keyword>
<feature type="domain" description="Response regulatory" evidence="2">
    <location>
        <begin position="2"/>
        <end position="115"/>
    </location>
</feature>
<dbReference type="InterPro" id="IPR001789">
    <property type="entry name" value="Sig_transdc_resp-reg_receiver"/>
</dbReference>
<dbReference type="InterPro" id="IPR011006">
    <property type="entry name" value="CheY-like_superfamily"/>
</dbReference>
<sequence>MKLLLVDDERMILNGLKRALFGTGWKIFTAEGGEEALQFLEEHEVDLIISDMLMPGMNGAELLEEVSKRHPGIIRASLSGYSDPDITIRGGFFAHQAFMKPCDPSVIKAEVKRIEEILELFPDRVIQNAIGTITSLPVAPKLFFDVKRTLADPNSSMHDVAKLISEEPAMCAKIIQISNNAIFRGRKEIKSISEAITRLGGQVVTNIIAMLEVYSVSMNEPSKPLEKIQSHSLKVAKLASTLVEPDLRDTTFLIGILHRIGEYVRMKIAPDLMSAFLNPKTKGNDKSHLERYLFKTKSEQLGGYLLYFWGFPLPIIEGVLTHDDPEKLVQSKFNSACAVYVATCILTGKPVDEKFKAHFELESTVAVLEQNHQT</sequence>
<gene>
    <name evidence="4" type="ORF">APB76_06830</name>
</gene>